<dbReference type="PANTHER" id="PTHR33121:SF76">
    <property type="entry name" value="SIGNALING PROTEIN"/>
    <property type="match status" value="1"/>
</dbReference>
<evidence type="ECO:0000256" key="1">
    <source>
        <dbReference type="SAM" id="MobiDB-lite"/>
    </source>
</evidence>
<dbReference type="SMART" id="SM00052">
    <property type="entry name" value="EAL"/>
    <property type="match status" value="1"/>
</dbReference>
<dbReference type="Pfam" id="PF00563">
    <property type="entry name" value="EAL"/>
    <property type="match status" value="1"/>
</dbReference>
<dbReference type="InterPro" id="IPR001633">
    <property type="entry name" value="EAL_dom"/>
</dbReference>
<evidence type="ECO:0000313" key="4">
    <source>
        <dbReference type="Proteomes" id="UP001174932"/>
    </source>
</evidence>
<feature type="domain" description="EAL" evidence="2">
    <location>
        <begin position="11"/>
        <end position="266"/>
    </location>
</feature>
<dbReference type="CDD" id="cd01948">
    <property type="entry name" value="EAL"/>
    <property type="match status" value="1"/>
</dbReference>
<name>A0ABT8YLH1_9HYPH</name>
<accession>A0ABT8YLH1</accession>
<reference evidence="3" key="2">
    <citation type="submission" date="2023-07" db="EMBL/GenBank/DDBJ databases">
        <authorList>
            <person name="Shen H."/>
        </authorList>
    </citation>
    <scope>NUCLEOTIDE SEQUENCE</scope>
    <source>
        <strain evidence="3">TNR-22</strain>
    </source>
</reference>
<gene>
    <name evidence="3" type="ORF">Q4481_09510</name>
</gene>
<dbReference type="InterPro" id="IPR035919">
    <property type="entry name" value="EAL_sf"/>
</dbReference>
<proteinExistence type="predicted"/>
<comment type="caution">
    <text evidence="3">The sequence shown here is derived from an EMBL/GenBank/DDBJ whole genome shotgun (WGS) entry which is preliminary data.</text>
</comment>
<protein>
    <submittedName>
        <fullName evidence="3">EAL domain-containing protein</fullName>
    </submittedName>
</protein>
<feature type="region of interest" description="Disordered" evidence="1">
    <location>
        <begin position="290"/>
        <end position="315"/>
    </location>
</feature>
<sequence length="315" mass="35910">MNADSIFSKLRRSHTGAWIATYRDFTLESALQPIFSQDQEGVLELQAFEGLIRPSLNGEQVRPAQFFPQVAVEDQAMIDSLCRTLHIFNTGLLGRRKVSLFVNFHPGLFVTINDIRREVDKIRLAVREAGLTNDQLACEITQKQNDSSDMLSFFVRDLRQHGFRIAIDEYGAEERDAERLRLLKPDYVKFEATWVKDFLENSAGSALLRVMVEQFREQGVTAIFEGLEDLRQVDLCRELDVPLLQGYALARPQIAPTSFNEEFPEIGMEPTKFQPVGNQTLEPYNPEIHMPRSGYSPLPASPNRRTAAFGKRTRT</sequence>
<dbReference type="EMBL" id="JAUOZU010000007">
    <property type="protein sequence ID" value="MDO6964193.1"/>
    <property type="molecule type" value="Genomic_DNA"/>
</dbReference>
<evidence type="ECO:0000259" key="2">
    <source>
        <dbReference type="PROSITE" id="PS50883"/>
    </source>
</evidence>
<dbReference type="PANTHER" id="PTHR33121">
    <property type="entry name" value="CYCLIC DI-GMP PHOSPHODIESTERASE PDEF"/>
    <property type="match status" value="1"/>
</dbReference>
<reference evidence="3" key="1">
    <citation type="journal article" date="2015" name="Int. J. Syst. Evol. Microbiol.">
        <title>Rhizobium alvei sp. nov., isolated from a freshwater river.</title>
        <authorList>
            <person name="Sheu S.Y."/>
            <person name="Huang H.W."/>
            <person name="Young C.C."/>
            <person name="Chen W.M."/>
        </authorList>
    </citation>
    <scope>NUCLEOTIDE SEQUENCE</scope>
    <source>
        <strain evidence="3">TNR-22</strain>
    </source>
</reference>
<dbReference type="PROSITE" id="PS50883">
    <property type="entry name" value="EAL"/>
    <property type="match status" value="1"/>
</dbReference>
<dbReference type="Gene3D" id="3.20.20.450">
    <property type="entry name" value="EAL domain"/>
    <property type="match status" value="1"/>
</dbReference>
<organism evidence="3 4">
    <name type="scientific">Rhizobium alvei</name>
    <dbReference type="NCBI Taxonomy" id="1132659"/>
    <lineage>
        <taxon>Bacteria</taxon>
        <taxon>Pseudomonadati</taxon>
        <taxon>Pseudomonadota</taxon>
        <taxon>Alphaproteobacteria</taxon>
        <taxon>Hyphomicrobiales</taxon>
        <taxon>Rhizobiaceae</taxon>
        <taxon>Rhizobium/Agrobacterium group</taxon>
        <taxon>Rhizobium</taxon>
    </lineage>
</organism>
<dbReference type="SUPFAM" id="SSF141868">
    <property type="entry name" value="EAL domain-like"/>
    <property type="match status" value="1"/>
</dbReference>
<dbReference type="Proteomes" id="UP001174932">
    <property type="component" value="Unassembled WGS sequence"/>
</dbReference>
<evidence type="ECO:0000313" key="3">
    <source>
        <dbReference type="EMBL" id="MDO6964193.1"/>
    </source>
</evidence>
<dbReference type="InterPro" id="IPR050706">
    <property type="entry name" value="Cyclic-di-GMP_PDE-like"/>
</dbReference>
<dbReference type="RefSeq" id="WP_304376123.1">
    <property type="nucleotide sequence ID" value="NZ_JAUOZU010000007.1"/>
</dbReference>
<keyword evidence="4" id="KW-1185">Reference proteome</keyword>